<proteinExistence type="predicted"/>
<dbReference type="AlphaFoldDB" id="A0A4Q9P3Z7"/>
<keyword evidence="2" id="KW-1185">Reference proteome</keyword>
<name>A0A4Q9P3Z7_9APHY</name>
<dbReference type="Proteomes" id="UP000292082">
    <property type="component" value="Unassembled WGS sequence"/>
</dbReference>
<sequence>MVPQMQSEEPDTRVGPVHAVPQSRRRSNTGVMLLVIPLPPLTALPRRFFDRAYPLGLQSWLLRGRSFECDV</sequence>
<gene>
    <name evidence="1" type="ORF">BD310DRAFT_928136</name>
</gene>
<organism evidence="1 2">
    <name type="scientific">Dichomitus squalens</name>
    <dbReference type="NCBI Taxonomy" id="114155"/>
    <lineage>
        <taxon>Eukaryota</taxon>
        <taxon>Fungi</taxon>
        <taxon>Dikarya</taxon>
        <taxon>Basidiomycota</taxon>
        <taxon>Agaricomycotina</taxon>
        <taxon>Agaricomycetes</taxon>
        <taxon>Polyporales</taxon>
        <taxon>Polyporaceae</taxon>
        <taxon>Dichomitus</taxon>
    </lineage>
</organism>
<accession>A0A4Q9P3Z7</accession>
<evidence type="ECO:0000313" key="1">
    <source>
        <dbReference type="EMBL" id="TBU58026.1"/>
    </source>
</evidence>
<protein>
    <submittedName>
        <fullName evidence="1">Uncharacterized protein</fullName>
    </submittedName>
</protein>
<reference evidence="1 2" key="1">
    <citation type="submission" date="2019-01" db="EMBL/GenBank/DDBJ databases">
        <title>Draft genome sequences of three monokaryotic isolates of the white-rot basidiomycete fungus Dichomitus squalens.</title>
        <authorList>
            <consortium name="DOE Joint Genome Institute"/>
            <person name="Lopez S.C."/>
            <person name="Andreopoulos B."/>
            <person name="Pangilinan J."/>
            <person name="Lipzen A."/>
            <person name="Riley R."/>
            <person name="Ahrendt S."/>
            <person name="Ng V."/>
            <person name="Barry K."/>
            <person name="Daum C."/>
            <person name="Grigoriev I.V."/>
            <person name="Hilden K.S."/>
            <person name="Makela M.R."/>
            <person name="de Vries R.P."/>
        </authorList>
    </citation>
    <scope>NUCLEOTIDE SEQUENCE [LARGE SCALE GENOMIC DNA]</scope>
    <source>
        <strain evidence="1 2">CBS 464.89</strain>
    </source>
</reference>
<evidence type="ECO:0000313" key="2">
    <source>
        <dbReference type="Proteomes" id="UP000292082"/>
    </source>
</evidence>
<dbReference type="EMBL" id="ML145130">
    <property type="protein sequence ID" value="TBU58026.1"/>
    <property type="molecule type" value="Genomic_DNA"/>
</dbReference>